<organism evidence="1 2">
    <name type="scientific">Racocetra fulgida</name>
    <dbReference type="NCBI Taxonomy" id="60492"/>
    <lineage>
        <taxon>Eukaryota</taxon>
        <taxon>Fungi</taxon>
        <taxon>Fungi incertae sedis</taxon>
        <taxon>Mucoromycota</taxon>
        <taxon>Glomeromycotina</taxon>
        <taxon>Glomeromycetes</taxon>
        <taxon>Diversisporales</taxon>
        <taxon>Gigasporaceae</taxon>
        <taxon>Racocetra</taxon>
    </lineage>
</organism>
<dbReference type="EMBL" id="CAJVPZ010092302">
    <property type="protein sequence ID" value="CAG8816099.1"/>
    <property type="molecule type" value="Genomic_DNA"/>
</dbReference>
<evidence type="ECO:0000313" key="1">
    <source>
        <dbReference type="EMBL" id="CAG8816099.1"/>
    </source>
</evidence>
<reference evidence="1" key="1">
    <citation type="submission" date="2021-06" db="EMBL/GenBank/DDBJ databases">
        <authorList>
            <person name="Kallberg Y."/>
            <person name="Tangrot J."/>
            <person name="Rosling A."/>
        </authorList>
    </citation>
    <scope>NUCLEOTIDE SEQUENCE</scope>
    <source>
        <strain evidence="1">IN212</strain>
    </source>
</reference>
<dbReference type="AlphaFoldDB" id="A0A9N9KB54"/>
<protein>
    <submittedName>
        <fullName evidence="1">1871_t:CDS:1</fullName>
    </submittedName>
</protein>
<comment type="caution">
    <text evidence="1">The sequence shown here is derived from an EMBL/GenBank/DDBJ whole genome shotgun (WGS) entry which is preliminary data.</text>
</comment>
<proteinExistence type="predicted"/>
<dbReference type="Proteomes" id="UP000789396">
    <property type="component" value="Unassembled WGS sequence"/>
</dbReference>
<sequence length="119" mass="13238">YCILEKGVEACKEIILSANSHDGPMKLSIPLDPVILQGSKMHTLAARKLIQDLEDGTSFIHKHPRNKEKNIPNSLIREQIIKLDNKLIAEAKSLPAQRIVPVIADSLIRSHSIPMSKSK</sequence>
<feature type="non-terminal residue" evidence="1">
    <location>
        <position position="1"/>
    </location>
</feature>
<evidence type="ECO:0000313" key="2">
    <source>
        <dbReference type="Proteomes" id="UP000789396"/>
    </source>
</evidence>
<accession>A0A9N9KB54</accession>
<gene>
    <name evidence="1" type="ORF">RFULGI_LOCUS19237</name>
</gene>
<keyword evidence="2" id="KW-1185">Reference proteome</keyword>
<feature type="non-terminal residue" evidence="1">
    <location>
        <position position="119"/>
    </location>
</feature>
<dbReference type="OrthoDB" id="2443884at2759"/>
<name>A0A9N9KB54_9GLOM</name>